<dbReference type="AlphaFoldDB" id="I3SRK8"/>
<feature type="chain" id="PRO_5003678800" evidence="2">
    <location>
        <begin position="21"/>
        <end position="207"/>
    </location>
</feature>
<evidence type="ECO:0000256" key="1">
    <source>
        <dbReference type="SAM" id="MobiDB-lite"/>
    </source>
</evidence>
<sequence>MAKLALSFAAFLILFTFSHARDLQQPFPDSDSDSDSDSNSDSNSDLVSASERITNIKPEQHDTVSLSLESVDPVPLTILSLRPIDGRRHVHPRRPCHHRREIHYGNDGIVLTDGARRPFLRSHSKAQRLPEMEMMDRREIHYGNDAIVLTDGDRRPFLRSHSAVQRLPEMEMMDRHDVHHYRRHHAHGHHHHDGWLSEKVRDFMNMF</sequence>
<organism evidence="3">
    <name type="scientific">Lotus japonicus</name>
    <name type="common">Lotus corniculatus var. japonicus</name>
    <dbReference type="NCBI Taxonomy" id="34305"/>
    <lineage>
        <taxon>Eukaryota</taxon>
        <taxon>Viridiplantae</taxon>
        <taxon>Streptophyta</taxon>
        <taxon>Embryophyta</taxon>
        <taxon>Tracheophyta</taxon>
        <taxon>Spermatophyta</taxon>
        <taxon>Magnoliopsida</taxon>
        <taxon>eudicotyledons</taxon>
        <taxon>Gunneridae</taxon>
        <taxon>Pentapetalae</taxon>
        <taxon>rosids</taxon>
        <taxon>fabids</taxon>
        <taxon>Fabales</taxon>
        <taxon>Fabaceae</taxon>
        <taxon>Papilionoideae</taxon>
        <taxon>50 kb inversion clade</taxon>
        <taxon>NPAAA clade</taxon>
        <taxon>Hologalegina</taxon>
        <taxon>robinioid clade</taxon>
        <taxon>Loteae</taxon>
        <taxon>Lotus</taxon>
    </lineage>
</organism>
<evidence type="ECO:0000313" key="3">
    <source>
        <dbReference type="EMBL" id="AFK42900.1"/>
    </source>
</evidence>
<feature type="region of interest" description="Disordered" evidence="1">
    <location>
        <begin position="26"/>
        <end position="60"/>
    </location>
</feature>
<proteinExistence type="evidence at transcript level"/>
<dbReference type="EMBL" id="BT143106">
    <property type="protein sequence ID" value="AFK42900.1"/>
    <property type="molecule type" value="mRNA"/>
</dbReference>
<evidence type="ECO:0000256" key="2">
    <source>
        <dbReference type="SAM" id="SignalP"/>
    </source>
</evidence>
<dbReference type="OrthoDB" id="1293395at2759"/>
<protein>
    <submittedName>
        <fullName evidence="3">Uncharacterized protein</fullName>
    </submittedName>
</protein>
<dbReference type="GeneID" id="130729451"/>
<keyword evidence="2" id="KW-0732">Signal</keyword>
<dbReference type="RefSeq" id="XP_057437208.1">
    <property type="nucleotide sequence ID" value="XM_057581225.1"/>
</dbReference>
<dbReference type="KEGG" id="lja:130729451"/>
<accession>I3SRK8</accession>
<reference evidence="3" key="1">
    <citation type="submission" date="2012-05" db="EMBL/GenBank/DDBJ databases">
        <authorList>
            <person name="Krishnakumar V."/>
            <person name="Cheung F."/>
            <person name="Xiao Y."/>
            <person name="Chan A."/>
            <person name="Moskal W.A."/>
            <person name="Town C.D."/>
        </authorList>
    </citation>
    <scope>NUCLEOTIDE SEQUENCE</scope>
</reference>
<feature type="signal peptide" evidence="2">
    <location>
        <begin position="1"/>
        <end position="20"/>
    </location>
</feature>
<name>I3SRK8_LOTJA</name>